<dbReference type="InterPro" id="IPR036291">
    <property type="entry name" value="NAD(P)-bd_dom_sf"/>
</dbReference>
<keyword evidence="2" id="KW-1185">Reference proteome</keyword>
<comment type="caution">
    <text evidence="1">The sequence shown here is derived from an EMBL/GenBank/DDBJ whole genome shotgun (WGS) entry which is preliminary data.</text>
</comment>
<dbReference type="SUPFAM" id="SSF51735">
    <property type="entry name" value="NAD(P)-binding Rossmann-fold domains"/>
    <property type="match status" value="1"/>
</dbReference>
<evidence type="ECO:0000313" key="1">
    <source>
        <dbReference type="EMBL" id="KAL2800607.1"/>
    </source>
</evidence>
<reference evidence="1 2" key="1">
    <citation type="submission" date="2024-07" db="EMBL/GenBank/DDBJ databases">
        <title>Section-level genome sequencing and comparative genomics of Aspergillus sections Usti and Cavernicolus.</title>
        <authorList>
            <consortium name="Lawrence Berkeley National Laboratory"/>
            <person name="Nybo J.L."/>
            <person name="Vesth T.C."/>
            <person name="Theobald S."/>
            <person name="Frisvad J.C."/>
            <person name="Larsen T.O."/>
            <person name="Kjaerboelling I."/>
            <person name="Rothschild-Mancinelli K."/>
            <person name="Lyhne E.K."/>
            <person name="Kogle M.E."/>
            <person name="Barry K."/>
            <person name="Clum A."/>
            <person name="Na H."/>
            <person name="Ledsgaard L."/>
            <person name="Lin J."/>
            <person name="Lipzen A."/>
            <person name="Kuo A."/>
            <person name="Riley R."/>
            <person name="Mondo S."/>
            <person name="Labutti K."/>
            <person name="Haridas S."/>
            <person name="Pangalinan J."/>
            <person name="Salamov A.A."/>
            <person name="Simmons B.A."/>
            <person name="Magnuson J.K."/>
            <person name="Chen J."/>
            <person name="Drula E."/>
            <person name="Henrissat B."/>
            <person name="Wiebenga A."/>
            <person name="Lubbers R.J."/>
            <person name="Gomes A.C."/>
            <person name="Makela M.R."/>
            <person name="Stajich J."/>
            <person name="Grigoriev I.V."/>
            <person name="Mortensen U.H."/>
            <person name="De Vries R.P."/>
            <person name="Baker S.E."/>
            <person name="Andersen M.R."/>
        </authorList>
    </citation>
    <scope>NUCLEOTIDE SEQUENCE [LARGE SCALE GENOMIC DNA]</scope>
    <source>
        <strain evidence="1 2">CBS 209.92</strain>
    </source>
</reference>
<evidence type="ECO:0000313" key="2">
    <source>
        <dbReference type="Proteomes" id="UP001610563"/>
    </source>
</evidence>
<dbReference type="InterPro" id="IPR052184">
    <property type="entry name" value="SDR_enzymes"/>
</dbReference>
<dbReference type="Pfam" id="PF00106">
    <property type="entry name" value="adh_short"/>
    <property type="match status" value="1"/>
</dbReference>
<proteinExistence type="predicted"/>
<name>A0ABR4GNN1_9EURO</name>
<dbReference type="PANTHER" id="PTHR45458:SF3">
    <property type="entry name" value="CHAIN DEHYDROGENASE (ATSC), PUTATIVE-RELATED"/>
    <property type="match status" value="1"/>
</dbReference>
<dbReference type="InterPro" id="IPR002347">
    <property type="entry name" value="SDR_fam"/>
</dbReference>
<sequence>MPSFVITGASRGLGWTFLSNISSNPKNTIIAIVRNKPATERRVAEELQGRSNIHVLYGDLTSYQSLQAAATDTEKITGGDLDYLIANAAFLSTWDQFDPIGDLGKDPVALEENLLLNFKTNTIAQIHLFNIFTPLILRGAVKKVIAISTGHADIDLVTNHDLSNAPSYAISKVALNMAVAKFSAQYRSDGVLFMAICPGVVDTGLFNEFTEEQLAGVARMIDKFRELAPTFEGPKTPEESVKAMLAVIENATVEKNAGGFLSHKGNRTWF</sequence>
<evidence type="ECO:0008006" key="3">
    <source>
        <dbReference type="Google" id="ProtNLM"/>
    </source>
</evidence>
<dbReference type="PRINTS" id="PR00081">
    <property type="entry name" value="GDHRDH"/>
</dbReference>
<dbReference type="EMBL" id="JBFTWV010000003">
    <property type="protein sequence ID" value="KAL2800607.1"/>
    <property type="molecule type" value="Genomic_DNA"/>
</dbReference>
<dbReference type="Gene3D" id="3.40.50.720">
    <property type="entry name" value="NAD(P)-binding Rossmann-like Domain"/>
    <property type="match status" value="1"/>
</dbReference>
<protein>
    <recommendedName>
        <fullName evidence="3">Short chain dehydrogenase</fullName>
    </recommendedName>
</protein>
<dbReference type="PANTHER" id="PTHR45458">
    <property type="entry name" value="SHORT-CHAIN DEHYDROGENASE/REDUCTASE SDR"/>
    <property type="match status" value="1"/>
</dbReference>
<accession>A0ABR4GNN1</accession>
<dbReference type="Proteomes" id="UP001610563">
    <property type="component" value="Unassembled WGS sequence"/>
</dbReference>
<organism evidence="1 2">
    <name type="scientific">Aspergillus keveii</name>
    <dbReference type="NCBI Taxonomy" id="714993"/>
    <lineage>
        <taxon>Eukaryota</taxon>
        <taxon>Fungi</taxon>
        <taxon>Dikarya</taxon>
        <taxon>Ascomycota</taxon>
        <taxon>Pezizomycotina</taxon>
        <taxon>Eurotiomycetes</taxon>
        <taxon>Eurotiomycetidae</taxon>
        <taxon>Eurotiales</taxon>
        <taxon>Aspergillaceae</taxon>
        <taxon>Aspergillus</taxon>
        <taxon>Aspergillus subgen. Nidulantes</taxon>
    </lineage>
</organism>
<gene>
    <name evidence="1" type="ORF">BJX66DRAFT_350217</name>
</gene>